<dbReference type="Gene3D" id="3.40.1280.10">
    <property type="match status" value="1"/>
</dbReference>
<name>A0A1N6X192_9EURY</name>
<dbReference type="Proteomes" id="UP000186914">
    <property type="component" value="Unassembled WGS sequence"/>
</dbReference>
<evidence type="ECO:0000256" key="1">
    <source>
        <dbReference type="ARBA" id="ARBA00007228"/>
    </source>
</evidence>
<keyword evidence="7" id="KW-1185">Reference proteome</keyword>
<dbReference type="NCBIfam" id="TIGR00050">
    <property type="entry name" value="rRNA_methyl_1"/>
    <property type="match status" value="1"/>
</dbReference>
<proteinExistence type="inferred from homology"/>
<gene>
    <name evidence="6" type="ORF">SAMN05421858_0947</name>
</gene>
<accession>A0A1N6X192</accession>
<feature type="domain" description="tRNA/rRNA methyltransferase SpoU type" evidence="5">
    <location>
        <begin position="4"/>
        <end position="155"/>
    </location>
</feature>
<evidence type="ECO:0000313" key="7">
    <source>
        <dbReference type="Proteomes" id="UP000186914"/>
    </source>
</evidence>
<dbReference type="InterPro" id="IPR001537">
    <property type="entry name" value="SpoU_MeTrfase"/>
</dbReference>
<keyword evidence="4" id="KW-0949">S-adenosyl-L-methionine</keyword>
<dbReference type="GO" id="GO:0005829">
    <property type="term" value="C:cytosol"/>
    <property type="evidence" value="ECO:0007669"/>
    <property type="project" value="TreeGrafter"/>
</dbReference>
<dbReference type="PIRSF" id="PIRSF004808">
    <property type="entry name" value="LasT"/>
    <property type="match status" value="1"/>
</dbReference>
<dbReference type="SUPFAM" id="SSF75217">
    <property type="entry name" value="alpha/beta knot"/>
    <property type="match status" value="1"/>
</dbReference>
<dbReference type="InterPro" id="IPR004384">
    <property type="entry name" value="RNA_MeTrfase_TrmJ/LasT"/>
</dbReference>
<dbReference type="GO" id="GO:0008173">
    <property type="term" value="F:RNA methyltransferase activity"/>
    <property type="evidence" value="ECO:0007669"/>
    <property type="project" value="InterPro"/>
</dbReference>
<dbReference type="RefSeq" id="WP_076428398.1">
    <property type="nucleotide sequence ID" value="NZ_FTNO01000001.1"/>
</dbReference>
<evidence type="ECO:0000256" key="2">
    <source>
        <dbReference type="ARBA" id="ARBA00022603"/>
    </source>
</evidence>
<dbReference type="CDD" id="cd18093">
    <property type="entry name" value="SpoU-like_TrmJ"/>
    <property type="match status" value="1"/>
</dbReference>
<dbReference type="InterPro" id="IPR029026">
    <property type="entry name" value="tRNA_m1G_MTases_N"/>
</dbReference>
<keyword evidence="3 6" id="KW-0808">Transferase</keyword>
<dbReference type="InterPro" id="IPR029028">
    <property type="entry name" value="Alpha/beta_knot_MTases"/>
</dbReference>
<evidence type="ECO:0000313" key="6">
    <source>
        <dbReference type="EMBL" id="SIQ96066.1"/>
    </source>
</evidence>
<dbReference type="AlphaFoldDB" id="A0A1N6X192"/>
<dbReference type="OrthoDB" id="372184at2157"/>
<reference evidence="7" key="1">
    <citation type="submission" date="2017-01" db="EMBL/GenBank/DDBJ databases">
        <authorList>
            <person name="Varghese N."/>
            <person name="Submissions S."/>
        </authorList>
    </citation>
    <scope>NUCLEOTIDE SEQUENCE [LARGE SCALE GENOMIC DNA]</scope>
    <source>
        <strain evidence="7">CGMCC 1.7737</strain>
    </source>
</reference>
<protein>
    <submittedName>
        <fullName evidence="6">RNA methyltransferase, TrmH family, group 1</fullName>
    </submittedName>
</protein>
<evidence type="ECO:0000256" key="4">
    <source>
        <dbReference type="ARBA" id="ARBA00022691"/>
    </source>
</evidence>
<dbReference type="Gene3D" id="1.10.8.590">
    <property type="match status" value="1"/>
</dbReference>
<dbReference type="GO" id="GO:0003723">
    <property type="term" value="F:RNA binding"/>
    <property type="evidence" value="ECO:0007669"/>
    <property type="project" value="InterPro"/>
</dbReference>
<dbReference type="PANTHER" id="PTHR42786">
    <property type="entry name" value="TRNA/RRNA METHYLTRANSFERASE"/>
    <property type="match status" value="1"/>
</dbReference>
<dbReference type="GO" id="GO:0002128">
    <property type="term" value="P:tRNA nucleoside ribose methylation"/>
    <property type="evidence" value="ECO:0007669"/>
    <property type="project" value="TreeGrafter"/>
</dbReference>
<dbReference type="EMBL" id="FTNO01000001">
    <property type="protein sequence ID" value="SIQ96066.1"/>
    <property type="molecule type" value="Genomic_DNA"/>
</dbReference>
<comment type="similarity">
    <text evidence="1">Belongs to the class IV-like SAM-binding methyltransferase superfamily. RNA methyltransferase TrmH family.</text>
</comment>
<dbReference type="Pfam" id="PF00588">
    <property type="entry name" value="SpoU_methylase"/>
    <property type="match status" value="1"/>
</dbReference>
<evidence type="ECO:0000259" key="5">
    <source>
        <dbReference type="Pfam" id="PF00588"/>
    </source>
</evidence>
<keyword evidence="2 6" id="KW-0489">Methyltransferase</keyword>
<organism evidence="6 7">
    <name type="scientific">Haladaptatus litoreus</name>
    <dbReference type="NCBI Taxonomy" id="553468"/>
    <lineage>
        <taxon>Archaea</taxon>
        <taxon>Methanobacteriati</taxon>
        <taxon>Methanobacteriota</taxon>
        <taxon>Stenosarchaea group</taxon>
        <taxon>Halobacteria</taxon>
        <taxon>Halobacteriales</taxon>
        <taxon>Haladaptataceae</taxon>
        <taxon>Haladaptatus</taxon>
    </lineage>
</organism>
<dbReference type="PANTHER" id="PTHR42786:SF2">
    <property type="entry name" value="TRNA (CYTIDINE_URIDINE-2'-O-)-METHYLTRANSFERASE TRMJ"/>
    <property type="match status" value="1"/>
</dbReference>
<evidence type="ECO:0000256" key="3">
    <source>
        <dbReference type="ARBA" id="ARBA00022679"/>
    </source>
</evidence>
<sequence>MKPAVAIVEPETPGNIGTIARAMKNFGMDDLKLVNPPEIERDGDAYGFAAQARNDVLPNYDEVSFDELVENYHTVGMTATTNEDASRHVRFPFTTPRQLADSLAEVETETVLIFGREANGLTNDELARVDEVCSIPASAEYPALNLGQAATVTLYELRDLTVEECQLPDVERERANEAEIEGFYETFADLLESSGHPEEKRPKAMRMIRRIIGRAHPTGREITTLRGIVRRANQRTEASDVRRTTCNDR</sequence>